<feature type="transmembrane region" description="Helical" evidence="1">
    <location>
        <begin position="222"/>
        <end position="241"/>
    </location>
</feature>
<feature type="transmembrane region" description="Helical" evidence="1">
    <location>
        <begin position="174"/>
        <end position="202"/>
    </location>
</feature>
<dbReference type="NCBIfam" id="NF041043">
    <property type="entry name" value="BPSS1780_fam"/>
    <property type="match status" value="1"/>
</dbReference>
<dbReference type="EMBL" id="JAJNAG010000017">
    <property type="protein sequence ID" value="MCD1126176.1"/>
    <property type="molecule type" value="Genomic_DNA"/>
</dbReference>
<keyword evidence="3" id="KW-1185">Reference proteome</keyword>
<feature type="transmembrane region" description="Helical" evidence="1">
    <location>
        <begin position="57"/>
        <end position="76"/>
    </location>
</feature>
<accession>A0A9X1MV70</accession>
<gene>
    <name evidence="2" type="ORF">LPW36_09205</name>
</gene>
<keyword evidence="1" id="KW-0812">Transmembrane</keyword>
<dbReference type="InterPro" id="IPR047798">
    <property type="entry name" value="BPSS1780-like"/>
</dbReference>
<evidence type="ECO:0000313" key="2">
    <source>
        <dbReference type="EMBL" id="MCD1126176.1"/>
    </source>
</evidence>
<feature type="transmembrane region" description="Helical" evidence="1">
    <location>
        <begin position="82"/>
        <end position="100"/>
    </location>
</feature>
<reference evidence="2" key="1">
    <citation type="submission" date="2021-11" db="EMBL/GenBank/DDBJ databases">
        <title>Jinshanibacter sp. isolated from one year old Eriocheir sinensis.</title>
        <authorList>
            <person name="Li J.-Y."/>
            <person name="He W."/>
            <person name="Gao T.-H."/>
        </authorList>
    </citation>
    <scope>NUCLEOTIDE SEQUENCE</scope>
    <source>
        <strain evidence="2">LJY008</strain>
    </source>
</reference>
<evidence type="ECO:0000313" key="3">
    <source>
        <dbReference type="Proteomes" id="UP001139171"/>
    </source>
</evidence>
<dbReference type="Proteomes" id="UP001139171">
    <property type="component" value="Unassembled WGS sequence"/>
</dbReference>
<organism evidence="2 3">
    <name type="scientific">Limnobaculum eriocheiris</name>
    <dbReference type="NCBI Taxonomy" id="2897391"/>
    <lineage>
        <taxon>Bacteria</taxon>
        <taxon>Pseudomonadati</taxon>
        <taxon>Pseudomonadota</taxon>
        <taxon>Gammaproteobacteria</taxon>
        <taxon>Enterobacterales</taxon>
        <taxon>Budviciaceae</taxon>
        <taxon>Limnobaculum</taxon>
    </lineage>
</organism>
<evidence type="ECO:0008006" key="4">
    <source>
        <dbReference type="Google" id="ProtNLM"/>
    </source>
</evidence>
<dbReference type="AlphaFoldDB" id="A0A9X1MV70"/>
<evidence type="ECO:0000256" key="1">
    <source>
        <dbReference type="SAM" id="Phobius"/>
    </source>
</evidence>
<keyword evidence="1" id="KW-0472">Membrane</keyword>
<sequence length="269" mass="28732">MTQQDHNPYTPPESNVEDVAVVLDKAGETFIPGAQAVPAGEGVNWITQAWNFMKPKLGMWIVLGIVLLVILMIISFIPFLNILTAVIMPIFVGGIIAICEKQRLTGEVDLGLLFSGFQKNLGSLLGVGAIMFGIMILAIIVMFVVGGSAMLAMAVGSQAGGDPSMAMAGASGGMMFLAFLLMMVIYLVGYALTWFAPALIVVHNLPLGQAVSMSLSAVKKNIVPGLLFFLVMGIIMFVSALPFGLGLLITMPLFLVTYYSTYRSLFIAK</sequence>
<name>A0A9X1MV70_9GAMM</name>
<proteinExistence type="predicted"/>
<comment type="caution">
    <text evidence="2">The sequence shown here is derived from an EMBL/GenBank/DDBJ whole genome shotgun (WGS) entry which is preliminary data.</text>
</comment>
<feature type="transmembrane region" description="Helical" evidence="1">
    <location>
        <begin position="121"/>
        <end position="154"/>
    </location>
</feature>
<keyword evidence="1" id="KW-1133">Transmembrane helix</keyword>
<dbReference type="RefSeq" id="WP_230609386.1">
    <property type="nucleotide sequence ID" value="NZ_JAJNAG010000017.1"/>
</dbReference>
<protein>
    <recommendedName>
        <fullName evidence="4">Transmembrane protein</fullName>
    </recommendedName>
</protein>